<dbReference type="PANTHER" id="PTHR19868">
    <property type="entry name" value="RECEPTOR FOR ACTIVATED PROTEIN KINASE C RACK1"/>
    <property type="match status" value="1"/>
</dbReference>
<gene>
    <name evidence="1" type="ORF">TIFTF001_022124</name>
</gene>
<keyword evidence="2" id="KW-1185">Reference proteome</keyword>
<organism evidence="1 2">
    <name type="scientific">Ficus carica</name>
    <name type="common">Common fig</name>
    <dbReference type="NCBI Taxonomy" id="3494"/>
    <lineage>
        <taxon>Eukaryota</taxon>
        <taxon>Viridiplantae</taxon>
        <taxon>Streptophyta</taxon>
        <taxon>Embryophyta</taxon>
        <taxon>Tracheophyta</taxon>
        <taxon>Spermatophyta</taxon>
        <taxon>Magnoliopsida</taxon>
        <taxon>eudicotyledons</taxon>
        <taxon>Gunneridae</taxon>
        <taxon>Pentapetalae</taxon>
        <taxon>rosids</taxon>
        <taxon>fabids</taxon>
        <taxon>Rosales</taxon>
        <taxon>Moraceae</taxon>
        <taxon>Ficeae</taxon>
        <taxon>Ficus</taxon>
    </lineage>
</organism>
<dbReference type="Gramene" id="FCD_00010613-RA">
    <property type="protein sequence ID" value="FCD_00010613-RA:cds"/>
    <property type="gene ID" value="FCD_00010613"/>
</dbReference>
<evidence type="ECO:0000313" key="1">
    <source>
        <dbReference type="EMBL" id="GMN52967.1"/>
    </source>
</evidence>
<dbReference type="SUPFAM" id="SSF50978">
    <property type="entry name" value="WD40 repeat-like"/>
    <property type="match status" value="1"/>
</dbReference>
<accession>A0AA88AH60</accession>
<dbReference type="InterPro" id="IPR015943">
    <property type="entry name" value="WD40/YVTN_repeat-like_dom_sf"/>
</dbReference>
<sequence length="50" mass="5435">MGFAASSEDVILSSDSQFGMSGSWDYEIRLWDLAAGVSACCFIGHTMDIR</sequence>
<dbReference type="InterPro" id="IPR045223">
    <property type="entry name" value="RACK1-like"/>
</dbReference>
<name>A0AA88AH60_FICCA</name>
<protein>
    <submittedName>
        <fullName evidence="1">Uncharacterized protein</fullName>
    </submittedName>
</protein>
<dbReference type="AlphaFoldDB" id="A0AA88AH60"/>
<dbReference type="GO" id="GO:0043022">
    <property type="term" value="F:ribosome binding"/>
    <property type="evidence" value="ECO:0007669"/>
    <property type="project" value="InterPro"/>
</dbReference>
<evidence type="ECO:0000313" key="2">
    <source>
        <dbReference type="Proteomes" id="UP001187192"/>
    </source>
</evidence>
<dbReference type="EMBL" id="BTGU01000044">
    <property type="protein sequence ID" value="GMN52967.1"/>
    <property type="molecule type" value="Genomic_DNA"/>
</dbReference>
<proteinExistence type="predicted"/>
<comment type="caution">
    <text evidence="1">The sequence shown here is derived from an EMBL/GenBank/DDBJ whole genome shotgun (WGS) entry which is preliminary data.</text>
</comment>
<dbReference type="InterPro" id="IPR036322">
    <property type="entry name" value="WD40_repeat_dom_sf"/>
</dbReference>
<dbReference type="Gene3D" id="2.130.10.10">
    <property type="entry name" value="YVTN repeat-like/Quinoprotein amine dehydrogenase"/>
    <property type="match status" value="1"/>
</dbReference>
<dbReference type="Proteomes" id="UP001187192">
    <property type="component" value="Unassembled WGS sequence"/>
</dbReference>
<reference evidence="1" key="1">
    <citation type="submission" date="2023-07" db="EMBL/GenBank/DDBJ databases">
        <title>draft genome sequence of fig (Ficus carica).</title>
        <authorList>
            <person name="Takahashi T."/>
            <person name="Nishimura K."/>
        </authorList>
    </citation>
    <scope>NUCLEOTIDE SEQUENCE</scope>
</reference>
<dbReference type="GO" id="GO:0045182">
    <property type="term" value="F:translation regulator activity"/>
    <property type="evidence" value="ECO:0007669"/>
    <property type="project" value="InterPro"/>
</dbReference>